<feature type="chain" id="PRO_5012280467" evidence="1">
    <location>
        <begin position="21"/>
        <end position="63"/>
    </location>
</feature>
<name>A0A1W0E2F2_9MICR</name>
<keyword evidence="3" id="KW-1185">Reference proteome</keyword>
<gene>
    <name evidence="2" type="ORF">EHP00_2619</name>
</gene>
<organism evidence="2 3">
    <name type="scientific">Ecytonucleospora hepatopenaei</name>
    <dbReference type="NCBI Taxonomy" id="646526"/>
    <lineage>
        <taxon>Eukaryota</taxon>
        <taxon>Fungi</taxon>
        <taxon>Fungi incertae sedis</taxon>
        <taxon>Microsporidia</taxon>
        <taxon>Enterocytozoonidae</taxon>
        <taxon>Ecytonucleospora</taxon>
    </lineage>
</organism>
<evidence type="ECO:0000256" key="1">
    <source>
        <dbReference type="SAM" id="SignalP"/>
    </source>
</evidence>
<dbReference type="EMBL" id="MNPJ01000036">
    <property type="protein sequence ID" value="OQS53408.1"/>
    <property type="molecule type" value="Genomic_DNA"/>
</dbReference>
<feature type="signal peptide" evidence="1">
    <location>
        <begin position="1"/>
        <end position="20"/>
    </location>
</feature>
<dbReference type="Proteomes" id="UP000192758">
    <property type="component" value="Unassembled WGS sequence"/>
</dbReference>
<proteinExistence type="predicted"/>
<keyword evidence="1" id="KW-0732">Signal</keyword>
<sequence length="63" mass="7465">MSDIFIKMLIGILLYNMAVGNKVEYMGVCKIYGIVYDMCVIVKDLEDIRRRIYKKEVNMYNMC</sequence>
<protein>
    <submittedName>
        <fullName evidence="2">Uncharacterized protein</fullName>
    </submittedName>
</protein>
<comment type="caution">
    <text evidence="2">The sequence shown here is derived from an EMBL/GenBank/DDBJ whole genome shotgun (WGS) entry which is preliminary data.</text>
</comment>
<dbReference type="OrthoDB" id="2200962at2759"/>
<dbReference type="VEuPathDB" id="MicrosporidiaDB:EHP00_2619"/>
<dbReference type="AlphaFoldDB" id="A0A1W0E2F2"/>
<accession>A0A1W0E2F2</accession>
<reference evidence="2 3" key="1">
    <citation type="journal article" date="2017" name="Environ. Microbiol.">
        <title>Decay of the glycolytic pathway and adaptation to intranuclear parasitism within Enterocytozoonidae microsporidia.</title>
        <authorList>
            <person name="Wiredu Boakye D."/>
            <person name="Jaroenlak P."/>
            <person name="Prachumwat A."/>
            <person name="Williams T.A."/>
            <person name="Bateman K.S."/>
            <person name="Itsathitphaisarn O."/>
            <person name="Sritunyalucksana K."/>
            <person name="Paszkiewicz K.H."/>
            <person name="Moore K.A."/>
            <person name="Stentiford G.D."/>
            <person name="Williams B.A."/>
        </authorList>
    </citation>
    <scope>NUCLEOTIDE SEQUENCE [LARGE SCALE GENOMIC DNA]</scope>
    <source>
        <strain evidence="2 3">TH1</strain>
    </source>
</reference>
<evidence type="ECO:0000313" key="2">
    <source>
        <dbReference type="EMBL" id="OQS53408.1"/>
    </source>
</evidence>
<evidence type="ECO:0000313" key="3">
    <source>
        <dbReference type="Proteomes" id="UP000192758"/>
    </source>
</evidence>